<dbReference type="Proteomes" id="UP001183607">
    <property type="component" value="Unassembled WGS sequence"/>
</dbReference>
<organism evidence="1 2">
    <name type="scientific">Streptomyces evansiae</name>
    <dbReference type="NCBI Taxonomy" id="3075535"/>
    <lineage>
        <taxon>Bacteria</taxon>
        <taxon>Bacillati</taxon>
        <taxon>Actinomycetota</taxon>
        <taxon>Actinomycetes</taxon>
        <taxon>Kitasatosporales</taxon>
        <taxon>Streptomycetaceae</taxon>
        <taxon>Streptomyces</taxon>
    </lineage>
</organism>
<gene>
    <name evidence="1" type="ORF">RM574_27410</name>
</gene>
<dbReference type="AlphaFoldDB" id="A0ABD5EDS7"/>
<protein>
    <submittedName>
        <fullName evidence="1">Uncharacterized protein</fullName>
    </submittedName>
</protein>
<evidence type="ECO:0000313" key="2">
    <source>
        <dbReference type="Proteomes" id="UP001183607"/>
    </source>
</evidence>
<dbReference type="RefSeq" id="WP_234019225.1">
    <property type="nucleotide sequence ID" value="NZ_JAVRER010000067.1"/>
</dbReference>
<proteinExistence type="predicted"/>
<evidence type="ECO:0000313" key="1">
    <source>
        <dbReference type="EMBL" id="MDT0419213.1"/>
    </source>
</evidence>
<reference evidence="2" key="1">
    <citation type="submission" date="2023-07" db="EMBL/GenBank/DDBJ databases">
        <title>30 novel species of actinomycetes from the DSMZ collection.</title>
        <authorList>
            <person name="Nouioui I."/>
        </authorList>
    </citation>
    <scope>NUCLEOTIDE SEQUENCE [LARGE SCALE GENOMIC DNA]</scope>
    <source>
        <strain evidence="2">DSM 41982</strain>
    </source>
</reference>
<dbReference type="EMBL" id="JAVRER010000067">
    <property type="protein sequence ID" value="MDT0419213.1"/>
    <property type="molecule type" value="Genomic_DNA"/>
</dbReference>
<accession>A0ABD5EDS7</accession>
<comment type="caution">
    <text evidence="1">The sequence shown here is derived from an EMBL/GenBank/DDBJ whole genome shotgun (WGS) entry which is preliminary data.</text>
</comment>
<name>A0ABD5EDS7_9ACTN</name>
<sequence length="223" mass="24480">MREEEWPVVPVETLCRVCGNEIGTEEYPSWDRYGAPRYVICDCCGIESGVGDDAVAGTWEGTAHLQSQRGMWVTARGAAWEDPAERPADWDLVACMVRVSAGYRTPPPPAADPARLRAAWEARKDGGTETVCRVCGFAGGGARWREGVPTGARCPCCGVEAGVDDVPLTGTWRDEERVCARRGWWLANGGRWAVPAARPADWDVLRQLADVPEEWHWRGGRAV</sequence>